<dbReference type="Proteomes" id="UP000095280">
    <property type="component" value="Unplaced"/>
</dbReference>
<keyword evidence="7 10" id="KW-0443">Lipid metabolism</keyword>
<feature type="transmembrane region" description="Helical" evidence="10">
    <location>
        <begin position="266"/>
        <end position="285"/>
    </location>
</feature>
<comment type="catalytic activity">
    <reaction evidence="10">
        <text>a very-long-chain acyl-CoA + malonyl-CoA + H(+) = a very-long-chain 3-oxoacyl-CoA + CO2 + CoA</text>
        <dbReference type="Rhea" id="RHEA:32727"/>
        <dbReference type="ChEBI" id="CHEBI:15378"/>
        <dbReference type="ChEBI" id="CHEBI:16526"/>
        <dbReference type="ChEBI" id="CHEBI:57287"/>
        <dbReference type="ChEBI" id="CHEBI:57384"/>
        <dbReference type="ChEBI" id="CHEBI:90725"/>
        <dbReference type="ChEBI" id="CHEBI:90736"/>
        <dbReference type="EC" id="2.3.1.199"/>
    </reaction>
</comment>
<feature type="transmembrane region" description="Helical" evidence="10">
    <location>
        <begin position="128"/>
        <end position="146"/>
    </location>
</feature>
<dbReference type="GO" id="GO:0005789">
    <property type="term" value="C:endoplasmic reticulum membrane"/>
    <property type="evidence" value="ECO:0007669"/>
    <property type="project" value="TreeGrafter"/>
</dbReference>
<dbReference type="GO" id="GO:0019367">
    <property type="term" value="P:fatty acid elongation, saturated fatty acid"/>
    <property type="evidence" value="ECO:0007669"/>
    <property type="project" value="TreeGrafter"/>
</dbReference>
<evidence type="ECO:0000313" key="13">
    <source>
        <dbReference type="WBParaSite" id="maker-uti_cns_0010863-snap-gene-0.1-mRNA-1"/>
    </source>
</evidence>
<dbReference type="EC" id="2.3.1.199" evidence="10"/>
<dbReference type="GO" id="GO:0009922">
    <property type="term" value="F:fatty acid elongase activity"/>
    <property type="evidence" value="ECO:0007669"/>
    <property type="project" value="UniProtKB-EC"/>
</dbReference>
<evidence type="ECO:0000256" key="11">
    <source>
        <dbReference type="SAM" id="MobiDB-lite"/>
    </source>
</evidence>
<evidence type="ECO:0000256" key="6">
    <source>
        <dbReference type="ARBA" id="ARBA00022989"/>
    </source>
</evidence>
<evidence type="ECO:0000256" key="4">
    <source>
        <dbReference type="ARBA" id="ARBA00022692"/>
    </source>
</evidence>
<evidence type="ECO:0000256" key="9">
    <source>
        <dbReference type="ARBA" id="ARBA00023160"/>
    </source>
</evidence>
<dbReference type="WBParaSite" id="maker-uti_cns_0010863-snap-gene-0.1-mRNA-1">
    <property type="protein sequence ID" value="maker-uti_cns_0010863-snap-gene-0.1-mRNA-1"/>
    <property type="gene ID" value="maker-uti_cns_0010863-snap-gene-0.1"/>
</dbReference>
<keyword evidence="2 10" id="KW-0444">Lipid biosynthesis</keyword>
<evidence type="ECO:0000256" key="3">
    <source>
        <dbReference type="ARBA" id="ARBA00022679"/>
    </source>
</evidence>
<dbReference type="GO" id="GO:0042761">
    <property type="term" value="P:very long-chain fatty acid biosynthetic process"/>
    <property type="evidence" value="ECO:0007669"/>
    <property type="project" value="TreeGrafter"/>
</dbReference>
<dbReference type="AlphaFoldDB" id="A0A1I8IAM2"/>
<dbReference type="PANTHER" id="PTHR11157:SF12">
    <property type="entry name" value="ELONGATION OF VERY LONG CHAIN FATTY ACIDS PROTEIN 4"/>
    <property type="match status" value="1"/>
</dbReference>
<keyword evidence="12" id="KW-1185">Reference proteome</keyword>
<keyword evidence="8 10" id="KW-0472">Membrane</keyword>
<evidence type="ECO:0000256" key="7">
    <source>
        <dbReference type="ARBA" id="ARBA00023098"/>
    </source>
</evidence>
<comment type="subcellular location">
    <subcellularLocation>
        <location evidence="1">Membrane</location>
        <topology evidence="1">Multi-pass membrane protein</topology>
    </subcellularLocation>
</comment>
<accession>A0A1I8IAM2</accession>
<protein>
    <recommendedName>
        <fullName evidence="10">Elongation of very long chain fatty acids protein</fullName>
        <ecNumber evidence="10">2.3.1.199</ecNumber>
    </recommendedName>
    <alternativeName>
        <fullName evidence="10">Very-long-chain 3-oxoacyl-CoA synthase</fullName>
    </alternativeName>
</protein>
<keyword evidence="3 10" id="KW-0808">Transferase</keyword>
<feature type="transmembrane region" description="Helical" evidence="10">
    <location>
        <begin position="335"/>
        <end position="351"/>
    </location>
</feature>
<dbReference type="InterPro" id="IPR002076">
    <property type="entry name" value="ELO_fam"/>
</dbReference>
<comment type="similarity">
    <text evidence="10">Belongs to the ELO family.</text>
</comment>
<dbReference type="GO" id="GO:0030148">
    <property type="term" value="P:sphingolipid biosynthetic process"/>
    <property type="evidence" value="ECO:0007669"/>
    <property type="project" value="TreeGrafter"/>
</dbReference>
<feature type="transmembrane region" description="Helical" evidence="10">
    <location>
        <begin position="242"/>
        <end position="260"/>
    </location>
</feature>
<sequence length="390" mass="45259">ELLRRAAPRSVGRGLQRSLPGAPDGRLVAVADCWLTSRLVAELGRPDLLDSLAALEAAGFSKLKHSRRQCRLTGRPLHLVTAECSSCSITDQSFMDLIMDQAAHFYDSYQFWLRKADKRVADWPLMKSYWPTWALMFGYLIAVKVGQRLMASRQPFRLRWPLFAYNICLVVLNFHIFSELLYCSWKRNYNYLCQHIDYSDNPYEVRIAKVLWWYYFSKCIEFMDTMFFVLRKKNTQISFLHLYHHATMFPIWWIGVKWVAGGQSFLGAMINSFIHVLMYTYYGLSSLGEAVQKFLWWKRYLTRLQLIQFFIGMLVGTHSLLTGCGAVPIWMEYSGMVYGLSMIALFANFYHKEYVTRSNLNKREAVGKRPNGQANGHAINGHVASSKKQH</sequence>
<proteinExistence type="inferred from homology"/>
<evidence type="ECO:0000256" key="8">
    <source>
        <dbReference type="ARBA" id="ARBA00023136"/>
    </source>
</evidence>
<keyword evidence="6 10" id="KW-1133">Transmembrane helix</keyword>
<organism evidence="12 13">
    <name type="scientific">Macrostomum lignano</name>
    <dbReference type="NCBI Taxonomy" id="282301"/>
    <lineage>
        <taxon>Eukaryota</taxon>
        <taxon>Metazoa</taxon>
        <taxon>Spiralia</taxon>
        <taxon>Lophotrochozoa</taxon>
        <taxon>Platyhelminthes</taxon>
        <taxon>Rhabditophora</taxon>
        <taxon>Macrostomorpha</taxon>
        <taxon>Macrostomida</taxon>
        <taxon>Macrostomidae</taxon>
        <taxon>Macrostomum</taxon>
    </lineage>
</organism>
<evidence type="ECO:0000313" key="12">
    <source>
        <dbReference type="Proteomes" id="UP000095280"/>
    </source>
</evidence>
<evidence type="ECO:0000256" key="1">
    <source>
        <dbReference type="ARBA" id="ARBA00004141"/>
    </source>
</evidence>
<evidence type="ECO:0000256" key="5">
    <source>
        <dbReference type="ARBA" id="ARBA00022832"/>
    </source>
</evidence>
<keyword evidence="9 10" id="KW-0275">Fatty acid biosynthesis</keyword>
<feature type="region of interest" description="Disordered" evidence="11">
    <location>
        <begin position="366"/>
        <end position="390"/>
    </location>
</feature>
<feature type="transmembrane region" description="Helical" evidence="10">
    <location>
        <begin position="306"/>
        <end position="329"/>
    </location>
</feature>
<dbReference type="GO" id="GO:0034625">
    <property type="term" value="P:fatty acid elongation, monounsaturated fatty acid"/>
    <property type="evidence" value="ECO:0007669"/>
    <property type="project" value="TreeGrafter"/>
</dbReference>
<name>A0A1I8IAM2_9PLAT</name>
<reference evidence="13" key="1">
    <citation type="submission" date="2016-11" db="UniProtKB">
        <authorList>
            <consortium name="WormBaseParasite"/>
        </authorList>
    </citation>
    <scope>IDENTIFICATION</scope>
</reference>
<dbReference type="Pfam" id="PF01151">
    <property type="entry name" value="ELO"/>
    <property type="match status" value="1"/>
</dbReference>
<keyword evidence="4 10" id="KW-0812">Transmembrane</keyword>
<dbReference type="PANTHER" id="PTHR11157">
    <property type="entry name" value="FATTY ACID ACYL TRANSFERASE-RELATED"/>
    <property type="match status" value="1"/>
</dbReference>
<evidence type="ECO:0000256" key="2">
    <source>
        <dbReference type="ARBA" id="ARBA00022516"/>
    </source>
</evidence>
<keyword evidence="5 10" id="KW-0276">Fatty acid metabolism</keyword>
<evidence type="ECO:0000256" key="10">
    <source>
        <dbReference type="RuleBase" id="RU361115"/>
    </source>
</evidence>
<feature type="transmembrane region" description="Helical" evidence="10">
    <location>
        <begin position="158"/>
        <end position="177"/>
    </location>
</feature>
<dbReference type="GO" id="GO:0034626">
    <property type="term" value="P:fatty acid elongation, polyunsaturated fatty acid"/>
    <property type="evidence" value="ECO:0007669"/>
    <property type="project" value="TreeGrafter"/>
</dbReference>